<proteinExistence type="predicted"/>
<dbReference type="AlphaFoldDB" id="A0A2P5DUL4"/>
<organism evidence="1 2">
    <name type="scientific">Trema orientale</name>
    <name type="common">Charcoal tree</name>
    <name type="synonym">Celtis orientalis</name>
    <dbReference type="NCBI Taxonomy" id="63057"/>
    <lineage>
        <taxon>Eukaryota</taxon>
        <taxon>Viridiplantae</taxon>
        <taxon>Streptophyta</taxon>
        <taxon>Embryophyta</taxon>
        <taxon>Tracheophyta</taxon>
        <taxon>Spermatophyta</taxon>
        <taxon>Magnoliopsida</taxon>
        <taxon>eudicotyledons</taxon>
        <taxon>Gunneridae</taxon>
        <taxon>Pentapetalae</taxon>
        <taxon>rosids</taxon>
        <taxon>fabids</taxon>
        <taxon>Rosales</taxon>
        <taxon>Cannabaceae</taxon>
        <taxon>Trema</taxon>
    </lineage>
</organism>
<dbReference type="InParanoid" id="A0A2P5DUL4"/>
<evidence type="ECO:0000313" key="1">
    <source>
        <dbReference type="EMBL" id="PON76975.1"/>
    </source>
</evidence>
<protein>
    <submittedName>
        <fullName evidence="1">Uncharacterized protein</fullName>
    </submittedName>
</protein>
<reference evidence="2" key="1">
    <citation type="submission" date="2016-06" db="EMBL/GenBank/DDBJ databases">
        <title>Parallel loss of symbiosis genes in relatives of nitrogen-fixing non-legume Parasponia.</title>
        <authorList>
            <person name="Van Velzen R."/>
            <person name="Holmer R."/>
            <person name="Bu F."/>
            <person name="Rutten L."/>
            <person name="Van Zeijl A."/>
            <person name="Liu W."/>
            <person name="Santuari L."/>
            <person name="Cao Q."/>
            <person name="Sharma T."/>
            <person name="Shen D."/>
            <person name="Roswanjaya Y."/>
            <person name="Wardhani T."/>
            <person name="Kalhor M.S."/>
            <person name="Jansen J."/>
            <person name="Van den Hoogen J."/>
            <person name="Gungor B."/>
            <person name="Hartog M."/>
            <person name="Hontelez J."/>
            <person name="Verver J."/>
            <person name="Yang W.-C."/>
            <person name="Schijlen E."/>
            <person name="Repin R."/>
            <person name="Schilthuizen M."/>
            <person name="Schranz E."/>
            <person name="Heidstra R."/>
            <person name="Miyata K."/>
            <person name="Fedorova E."/>
            <person name="Kohlen W."/>
            <person name="Bisseling T."/>
            <person name="Smit S."/>
            <person name="Geurts R."/>
        </authorList>
    </citation>
    <scope>NUCLEOTIDE SEQUENCE [LARGE SCALE GENOMIC DNA]</scope>
    <source>
        <strain evidence="2">cv. RG33-2</strain>
    </source>
</reference>
<dbReference type="OrthoDB" id="10346220at2759"/>
<sequence length="110" mass="12363">MSSNEYCTLDRPCPMQFGTPTDVGKRSATPTSSWSRRLRGETSKGCQNCVILEGMLEAERKARCKSCKNCHEAREQCLDMGTVLYKIAQNLQQATDQLKSLKDSLMLQLI</sequence>
<name>A0A2P5DUL4_TREOI</name>
<evidence type="ECO:0000313" key="2">
    <source>
        <dbReference type="Proteomes" id="UP000237000"/>
    </source>
</evidence>
<comment type="caution">
    <text evidence="1">The sequence shown here is derived from an EMBL/GenBank/DDBJ whole genome shotgun (WGS) entry which is preliminary data.</text>
</comment>
<keyword evidence="2" id="KW-1185">Reference proteome</keyword>
<dbReference type="Proteomes" id="UP000237000">
    <property type="component" value="Unassembled WGS sequence"/>
</dbReference>
<dbReference type="EMBL" id="JXTC01000248">
    <property type="protein sequence ID" value="PON76975.1"/>
    <property type="molecule type" value="Genomic_DNA"/>
</dbReference>
<gene>
    <name evidence="1" type="ORF">TorRG33x02_241600</name>
</gene>
<accession>A0A2P5DUL4</accession>